<keyword evidence="2" id="KW-1185">Reference proteome</keyword>
<gene>
    <name evidence="1" type="ORF">K432DRAFT_44562</name>
</gene>
<dbReference type="EMBL" id="KV744961">
    <property type="protein sequence ID" value="OCK80407.1"/>
    <property type="molecule type" value="Genomic_DNA"/>
</dbReference>
<protein>
    <submittedName>
        <fullName evidence="1">Uncharacterized protein</fullName>
    </submittedName>
</protein>
<proteinExistence type="predicted"/>
<accession>A0A8E2EAG0</accession>
<reference evidence="1 2" key="1">
    <citation type="journal article" date="2016" name="Nat. Commun.">
        <title>Ectomycorrhizal ecology is imprinted in the genome of the dominant symbiotic fungus Cenococcum geophilum.</title>
        <authorList>
            <consortium name="DOE Joint Genome Institute"/>
            <person name="Peter M."/>
            <person name="Kohler A."/>
            <person name="Ohm R.A."/>
            <person name="Kuo A."/>
            <person name="Krutzmann J."/>
            <person name="Morin E."/>
            <person name="Arend M."/>
            <person name="Barry K.W."/>
            <person name="Binder M."/>
            <person name="Choi C."/>
            <person name="Clum A."/>
            <person name="Copeland A."/>
            <person name="Grisel N."/>
            <person name="Haridas S."/>
            <person name="Kipfer T."/>
            <person name="LaButti K."/>
            <person name="Lindquist E."/>
            <person name="Lipzen A."/>
            <person name="Maire R."/>
            <person name="Meier B."/>
            <person name="Mihaltcheva S."/>
            <person name="Molinier V."/>
            <person name="Murat C."/>
            <person name="Poggeler S."/>
            <person name="Quandt C.A."/>
            <person name="Sperisen C."/>
            <person name="Tritt A."/>
            <person name="Tisserant E."/>
            <person name="Crous P.W."/>
            <person name="Henrissat B."/>
            <person name="Nehls U."/>
            <person name="Egli S."/>
            <person name="Spatafora J.W."/>
            <person name="Grigoriev I.V."/>
            <person name="Martin F.M."/>
        </authorList>
    </citation>
    <scope>NUCLEOTIDE SEQUENCE [LARGE SCALE GENOMIC DNA]</scope>
    <source>
        <strain evidence="1 2">CBS 459.81</strain>
    </source>
</reference>
<sequence>MLFCYMAFVKIDIMKVRSKSQKCCGKAFPERRQSRTRETISQRTRSEPSSFHLCPLRPLLFIRENNRLLESNQANYRNPLLAKLESKTYTANTSFFFQPHAQVRSRASTRIHRPSRRILINTRRCAAWIHILPCCPRTSLSPLQNAQIKTPS</sequence>
<name>A0A8E2EAG0_9PEZI</name>
<organism evidence="1 2">
    <name type="scientific">Lepidopterella palustris CBS 459.81</name>
    <dbReference type="NCBI Taxonomy" id="1314670"/>
    <lineage>
        <taxon>Eukaryota</taxon>
        <taxon>Fungi</taxon>
        <taxon>Dikarya</taxon>
        <taxon>Ascomycota</taxon>
        <taxon>Pezizomycotina</taxon>
        <taxon>Dothideomycetes</taxon>
        <taxon>Pleosporomycetidae</taxon>
        <taxon>Mytilinidiales</taxon>
        <taxon>Argynnaceae</taxon>
        <taxon>Lepidopterella</taxon>
    </lineage>
</organism>
<dbReference type="AlphaFoldDB" id="A0A8E2EAG0"/>
<evidence type="ECO:0000313" key="1">
    <source>
        <dbReference type="EMBL" id="OCK80407.1"/>
    </source>
</evidence>
<evidence type="ECO:0000313" key="2">
    <source>
        <dbReference type="Proteomes" id="UP000250266"/>
    </source>
</evidence>
<dbReference type="Proteomes" id="UP000250266">
    <property type="component" value="Unassembled WGS sequence"/>
</dbReference>